<dbReference type="NCBIfam" id="TIGR04183">
    <property type="entry name" value="Por_Secre_tail"/>
    <property type="match status" value="1"/>
</dbReference>
<dbReference type="InterPro" id="IPR008979">
    <property type="entry name" value="Galactose-bd-like_sf"/>
</dbReference>
<reference evidence="4 5" key="1">
    <citation type="submission" date="2015-12" db="EMBL/GenBank/DDBJ databases">
        <authorList>
            <person name="Shamseldin A."/>
            <person name="Moawad H."/>
            <person name="Abd El-Rahim W.M."/>
            <person name="Sadowsky M.J."/>
        </authorList>
    </citation>
    <scope>NUCLEOTIDE SEQUENCE [LARGE SCALE GENOMIC DNA]</scope>
    <source>
        <strain evidence="4 5">DG5B</strain>
    </source>
</reference>
<evidence type="ECO:0000256" key="2">
    <source>
        <dbReference type="PROSITE-ProRule" id="PRU01240"/>
    </source>
</evidence>
<dbReference type="GO" id="GO:0004252">
    <property type="term" value="F:serine-type endopeptidase activity"/>
    <property type="evidence" value="ECO:0007669"/>
    <property type="project" value="InterPro"/>
</dbReference>
<dbReference type="InterPro" id="IPR034058">
    <property type="entry name" value="TagA/B/C/D_pept_dom"/>
</dbReference>
<dbReference type="Gene3D" id="2.60.120.380">
    <property type="match status" value="1"/>
</dbReference>
<dbReference type="Pfam" id="PF00082">
    <property type="entry name" value="Peptidase_S8"/>
    <property type="match status" value="1"/>
</dbReference>
<proteinExistence type="inferred from homology"/>
<dbReference type="AlphaFoldDB" id="A0A0U4AKL3"/>
<dbReference type="PROSITE" id="PS51892">
    <property type="entry name" value="SUBTILASE"/>
    <property type="match status" value="1"/>
</dbReference>
<accession>A0A0U4AKL3</accession>
<dbReference type="EMBL" id="CP013909">
    <property type="protein sequence ID" value="ALW84128.1"/>
    <property type="molecule type" value="Genomic_DNA"/>
</dbReference>
<dbReference type="KEGG" id="hyg:AUC43_02850"/>
<dbReference type="InterPro" id="IPR026444">
    <property type="entry name" value="Secre_tail"/>
</dbReference>
<dbReference type="SUPFAM" id="SSF52743">
    <property type="entry name" value="Subtilisin-like"/>
    <property type="match status" value="1"/>
</dbReference>
<dbReference type="Gene3D" id="3.40.50.200">
    <property type="entry name" value="Peptidase S8/S53 domain"/>
    <property type="match status" value="1"/>
</dbReference>
<evidence type="ECO:0000313" key="5">
    <source>
        <dbReference type="Proteomes" id="UP000059542"/>
    </source>
</evidence>
<evidence type="ECO:0000256" key="1">
    <source>
        <dbReference type="ARBA" id="ARBA00011073"/>
    </source>
</evidence>
<dbReference type="STRING" id="1411621.AUC43_02850"/>
<comment type="similarity">
    <text evidence="1 2">Belongs to the peptidase S8 family.</text>
</comment>
<organism evidence="4 5">
    <name type="scientific">Hymenobacter sedentarius</name>
    <dbReference type="NCBI Taxonomy" id="1411621"/>
    <lineage>
        <taxon>Bacteria</taxon>
        <taxon>Pseudomonadati</taxon>
        <taxon>Bacteroidota</taxon>
        <taxon>Cytophagia</taxon>
        <taxon>Cytophagales</taxon>
        <taxon>Hymenobacteraceae</taxon>
        <taxon>Hymenobacter</taxon>
    </lineage>
</organism>
<feature type="domain" description="Peptidase S8/S53" evidence="3">
    <location>
        <begin position="132"/>
        <end position="379"/>
    </location>
</feature>
<dbReference type="Proteomes" id="UP000059542">
    <property type="component" value="Chromosome"/>
</dbReference>
<evidence type="ECO:0000259" key="3">
    <source>
        <dbReference type="Pfam" id="PF00082"/>
    </source>
</evidence>
<name>A0A0U4AKL3_9BACT</name>
<evidence type="ECO:0000313" key="4">
    <source>
        <dbReference type="EMBL" id="ALW84128.1"/>
    </source>
</evidence>
<comment type="caution">
    <text evidence="2">Lacks conserved residue(s) required for the propagation of feature annotation.</text>
</comment>
<dbReference type="PANTHER" id="PTHR43399">
    <property type="entry name" value="SUBTILISIN-RELATED"/>
    <property type="match status" value="1"/>
</dbReference>
<gene>
    <name evidence="4" type="ORF">AUC43_02850</name>
</gene>
<keyword evidence="5" id="KW-1185">Reference proteome</keyword>
<protein>
    <recommendedName>
        <fullName evidence="3">Peptidase S8/S53 domain-containing protein</fullName>
    </recommendedName>
</protein>
<dbReference type="InterPro" id="IPR036852">
    <property type="entry name" value="Peptidase_S8/S53_dom_sf"/>
</dbReference>
<dbReference type="PANTHER" id="PTHR43399:SF4">
    <property type="entry name" value="CELL WALL-ASSOCIATED PROTEASE"/>
    <property type="match status" value="1"/>
</dbReference>
<sequence length="867" mass="92125">MALLLLPAVSLPAQTLTPPAGPQAKLAPGLQAAGAQRAARAVRVSVADRPAFQQWVQQQLPAVRVSQPSASARTLAVSGLSTATLVQLAACPFVQFVDVPDRQAHEERQLNNSDLSVNAIAAVQARFPQLAGQGIAVSVKEQPFDPNDIDLKGRVISAGTFPGPPSSHATAMATLIGGAGNSHPLGRGVAREVRLATSDFARLLPDNGTQLTQAGISVQNHSYGVAIENYYGVEAQEYDRQVRQFPTLLHVFSSGNVGTLASPTGTYAGIAGVANVTGQFKMSKNTLTVGATDPSGQVAALSSRGPAYDGRIKPELVAYGEGGSSESAALVSGMGVLLQQTYRDQHSGTLPPATLVKAVLLNSADDLGRPEVDFVSGFGQADALGALAAMRGNQFFNGAVAQGAEQVFTLTVPAGQQLKATLVWADPDAAANAARALVNDLDLELVAPATGQHWQPWVLSAYPHADSLARPARRGADHLNNAEQITLTVPAAGTYELHVRGFAVPQGSQSFSLAYEVNPVGLEWISPQRAGNVRPGAASTVRWHWSGPATTARLEYRPVGQAQWRVASPTVVLTDNHLAWTAPDTVALAQLRLVAGSQAYASDTFAIVRAPTLQVGFTCPEETLLQWTRVPGVAKYQVYQMGATALVPLALTTDTALVLNRAQMAATRYYTVAPILQGKLAEPGGTIDYMTQGTACYFRSFLPRQLVDNTILFNVELGSVYRLRSATLERLGAAGYEAVQTLAPLTKTQFAFTDLPPAAGGYLYRVRLDNLAGQPFYSQVQEAYYLQKGAVQAFPNPVLAGETLRLIAGTSSPVSIRLYDMLGRFQRETTIDGVINQLNTNGLKPGLYLLRVKLESQAEQTIRVVIQ</sequence>
<dbReference type="GO" id="GO:0006508">
    <property type="term" value="P:proteolysis"/>
    <property type="evidence" value="ECO:0007669"/>
    <property type="project" value="InterPro"/>
</dbReference>
<dbReference type="InterPro" id="IPR051048">
    <property type="entry name" value="Peptidase_S8/S53_subtilisin"/>
</dbReference>
<dbReference type="SUPFAM" id="SSF49785">
    <property type="entry name" value="Galactose-binding domain-like"/>
    <property type="match status" value="1"/>
</dbReference>
<dbReference type="InterPro" id="IPR000209">
    <property type="entry name" value="Peptidase_S8/S53_dom"/>
</dbReference>
<dbReference type="CDD" id="cd04842">
    <property type="entry name" value="Peptidases_S8_Kp43_protease"/>
    <property type="match status" value="1"/>
</dbReference>